<feature type="region of interest" description="Disordered" evidence="1">
    <location>
        <begin position="1"/>
        <end position="34"/>
    </location>
</feature>
<dbReference type="OrthoDB" id="2564997at2759"/>
<dbReference type="VEuPathDB" id="FungiDB:I302_01763"/>
<evidence type="ECO:0008006" key="5">
    <source>
        <dbReference type="Google" id="ProtNLM"/>
    </source>
</evidence>
<dbReference type="EMBL" id="CP144541">
    <property type="protein sequence ID" value="WVW81074.1"/>
    <property type="molecule type" value="Genomic_DNA"/>
</dbReference>
<reference evidence="2" key="3">
    <citation type="submission" date="2014-01" db="EMBL/GenBank/DDBJ databases">
        <title>Evolution of pathogenesis and genome organization in the Tremellales.</title>
        <authorList>
            <person name="Cuomo C."/>
            <person name="Litvintseva A."/>
            <person name="Heitman J."/>
            <person name="Chen Y."/>
            <person name="Sun S."/>
            <person name="Springer D."/>
            <person name="Dromer F."/>
            <person name="Young S."/>
            <person name="Zeng Q."/>
            <person name="Chapman S."/>
            <person name="Gujja S."/>
            <person name="Saif S."/>
            <person name="Birren B."/>
        </authorList>
    </citation>
    <scope>NUCLEOTIDE SEQUENCE</scope>
    <source>
        <strain evidence="2">CBS 10118</strain>
    </source>
</reference>
<reference evidence="3" key="2">
    <citation type="submission" date="2013-07" db="EMBL/GenBank/DDBJ databases">
        <authorList>
            <consortium name="The Broad Institute Genome Sequencing Platform"/>
            <person name="Cuomo C."/>
            <person name="Litvintseva A."/>
            <person name="Chen Y."/>
            <person name="Heitman J."/>
            <person name="Sun S."/>
            <person name="Springer D."/>
            <person name="Dromer F."/>
            <person name="Young S.K."/>
            <person name="Zeng Q."/>
            <person name="Gargeya S."/>
            <person name="Fitzgerald M."/>
            <person name="Abouelleil A."/>
            <person name="Alvarado L."/>
            <person name="Berlin A.M."/>
            <person name="Chapman S.B."/>
            <person name="Dewar J."/>
            <person name="Goldberg J."/>
            <person name="Griggs A."/>
            <person name="Gujja S."/>
            <person name="Hansen M."/>
            <person name="Howarth C."/>
            <person name="Imamovic A."/>
            <person name="Larimer J."/>
            <person name="McCowan C."/>
            <person name="Murphy C."/>
            <person name="Pearson M."/>
            <person name="Priest M."/>
            <person name="Roberts A."/>
            <person name="Saif S."/>
            <person name="Shea T."/>
            <person name="Sykes S."/>
            <person name="Wortman J."/>
            <person name="Nusbaum C."/>
            <person name="Birren B."/>
        </authorList>
    </citation>
    <scope>NUCLEOTIDE SEQUENCE</scope>
    <source>
        <strain evidence="3">CBS 10118</strain>
    </source>
</reference>
<evidence type="ECO:0000313" key="2">
    <source>
        <dbReference type="EMBL" id="OCF30244.1"/>
    </source>
</evidence>
<dbReference type="AlphaFoldDB" id="A0A1B9GGP9"/>
<proteinExistence type="predicted"/>
<sequence>MREVGNTSSNAIFNPNEILNPPPPSYGHDERDSEIERYIRKKYEMGAFKVGTKPSASGGYEPISLNRARERDGRIPFGSVTESHSNSRNPELNDIISFTQKNNPLMVGNWKERDLPALPPSTSSSNPPRSRPQPSQRENVPAPWATPSTNAGTPPPSQPVQPQRQQVKEFDLIDFNGAQSQNATLPLQVNMSSQNQQGNGYLGVNQQHSQQQGSFGNAPNGFSSSPVQGYSNNGFVPSQSFNGGYNHMNGNGFQQMNGYNTANQSQSLTPQSQFNGFMASPLTPSSTPSPNMAFSSSPSFAQQPQIQFGQQQQQAYNPFPHQTSFVQPQQQSFMPQQPQQQYQMGQQQQYGGMPVVNGYMQHNGGQMMMQGMGMGH</sequence>
<protein>
    <recommendedName>
        <fullName evidence="5">Arf-GAP domain-containing protein</fullName>
    </recommendedName>
</protein>
<dbReference type="KEGG" id="kbi:30206162"/>
<evidence type="ECO:0000313" key="4">
    <source>
        <dbReference type="Proteomes" id="UP000092730"/>
    </source>
</evidence>
<feature type="compositionally biased region" description="Polar residues" evidence="1">
    <location>
        <begin position="262"/>
        <end position="275"/>
    </location>
</feature>
<feature type="compositionally biased region" description="Low complexity" evidence="1">
    <location>
        <begin position="324"/>
        <end position="345"/>
    </location>
</feature>
<dbReference type="RefSeq" id="XP_019051314.1">
    <property type="nucleotide sequence ID" value="XM_019188436.1"/>
</dbReference>
<reference evidence="2" key="1">
    <citation type="submission" date="2013-07" db="EMBL/GenBank/DDBJ databases">
        <title>The Genome Sequence of Cryptococcus bestiolae CBS10118.</title>
        <authorList>
            <consortium name="The Broad Institute Genome Sequencing Platform"/>
            <person name="Cuomo C."/>
            <person name="Litvintseva A."/>
            <person name="Chen Y."/>
            <person name="Heitman J."/>
            <person name="Sun S."/>
            <person name="Springer D."/>
            <person name="Dromer F."/>
            <person name="Young S.K."/>
            <person name="Zeng Q."/>
            <person name="Gargeya S."/>
            <person name="Fitzgerald M."/>
            <person name="Abouelleil A."/>
            <person name="Alvarado L."/>
            <person name="Berlin A.M."/>
            <person name="Chapman S.B."/>
            <person name="Dewar J."/>
            <person name="Goldberg J."/>
            <person name="Griggs A."/>
            <person name="Gujja S."/>
            <person name="Hansen M."/>
            <person name="Howarth C."/>
            <person name="Imamovic A."/>
            <person name="Larimer J."/>
            <person name="McCowan C."/>
            <person name="Murphy C."/>
            <person name="Pearson M."/>
            <person name="Priest M."/>
            <person name="Roberts A."/>
            <person name="Saif S."/>
            <person name="Shea T."/>
            <person name="Sykes S."/>
            <person name="Wortman J."/>
            <person name="Nusbaum C."/>
            <person name="Birren B."/>
        </authorList>
    </citation>
    <scope>NUCLEOTIDE SEQUENCE [LARGE SCALE GENOMIC DNA]</scope>
    <source>
        <strain evidence="2">CBS 10118</strain>
    </source>
</reference>
<evidence type="ECO:0000313" key="3">
    <source>
        <dbReference type="EMBL" id="WVW81074.1"/>
    </source>
</evidence>
<feature type="region of interest" description="Disordered" evidence="1">
    <location>
        <begin position="50"/>
        <end position="92"/>
    </location>
</feature>
<keyword evidence="4" id="KW-1185">Reference proteome</keyword>
<dbReference type="Proteomes" id="UP000092730">
    <property type="component" value="Chromosome 1"/>
</dbReference>
<feature type="compositionally biased region" description="Low complexity" evidence="1">
    <location>
        <begin position="280"/>
        <end position="314"/>
    </location>
</feature>
<organism evidence="2">
    <name type="scientific">Kwoniella bestiolae CBS 10118</name>
    <dbReference type="NCBI Taxonomy" id="1296100"/>
    <lineage>
        <taxon>Eukaryota</taxon>
        <taxon>Fungi</taxon>
        <taxon>Dikarya</taxon>
        <taxon>Basidiomycota</taxon>
        <taxon>Agaricomycotina</taxon>
        <taxon>Tremellomycetes</taxon>
        <taxon>Tremellales</taxon>
        <taxon>Cryptococcaceae</taxon>
        <taxon>Kwoniella</taxon>
    </lineage>
</organism>
<dbReference type="EMBL" id="KI894018">
    <property type="protein sequence ID" value="OCF30244.1"/>
    <property type="molecule type" value="Genomic_DNA"/>
</dbReference>
<feature type="compositionally biased region" description="Polar residues" evidence="1">
    <location>
        <begin position="80"/>
        <end position="92"/>
    </location>
</feature>
<feature type="region of interest" description="Disordered" evidence="1">
    <location>
        <begin position="262"/>
        <end position="345"/>
    </location>
</feature>
<gene>
    <name evidence="2" type="ORF">I302_01763</name>
    <name evidence="3" type="ORF">I302_103065</name>
</gene>
<evidence type="ECO:0000256" key="1">
    <source>
        <dbReference type="SAM" id="MobiDB-lite"/>
    </source>
</evidence>
<dbReference type="GeneID" id="30206162"/>
<feature type="region of interest" description="Disordered" evidence="1">
    <location>
        <begin position="111"/>
        <end position="165"/>
    </location>
</feature>
<feature type="compositionally biased region" description="Polar residues" evidence="1">
    <location>
        <begin position="1"/>
        <end position="13"/>
    </location>
</feature>
<dbReference type="STRING" id="1296100.A0A1B9GGP9"/>
<reference evidence="3" key="4">
    <citation type="submission" date="2024-02" db="EMBL/GenBank/DDBJ databases">
        <title>Comparative genomics of Cryptococcus and Kwoniella reveals pathogenesis evolution and contrasting modes of karyotype evolution via chromosome fusion or intercentromeric recombination.</title>
        <authorList>
            <person name="Coelho M.A."/>
            <person name="David-Palma M."/>
            <person name="Shea T."/>
            <person name="Bowers K."/>
            <person name="McGinley-Smith S."/>
            <person name="Mohammad A.W."/>
            <person name="Gnirke A."/>
            <person name="Yurkov A.M."/>
            <person name="Nowrousian M."/>
            <person name="Sun S."/>
            <person name="Cuomo C.A."/>
            <person name="Heitman J."/>
        </authorList>
    </citation>
    <scope>NUCLEOTIDE SEQUENCE</scope>
    <source>
        <strain evidence="3">CBS 10118</strain>
    </source>
</reference>
<accession>A0A1B9GGP9</accession>
<name>A0A1B9GGP9_9TREE</name>
<feature type="compositionally biased region" description="Low complexity" evidence="1">
    <location>
        <begin position="120"/>
        <end position="137"/>
    </location>
</feature>